<dbReference type="InterPro" id="IPR044023">
    <property type="entry name" value="Ig_7"/>
</dbReference>
<dbReference type="Pfam" id="PF19081">
    <property type="entry name" value="Ig_7"/>
    <property type="match status" value="5"/>
</dbReference>
<keyword evidence="1" id="KW-0732">Signal</keyword>
<feature type="domain" description="Ig-like" evidence="3">
    <location>
        <begin position="216"/>
        <end position="294"/>
    </location>
</feature>
<evidence type="ECO:0000313" key="5">
    <source>
        <dbReference type="Proteomes" id="UP000477386"/>
    </source>
</evidence>
<organism evidence="4 5">
    <name type="scientific">Spirosoma agri</name>
    <dbReference type="NCBI Taxonomy" id="1987381"/>
    <lineage>
        <taxon>Bacteria</taxon>
        <taxon>Pseudomonadati</taxon>
        <taxon>Bacteroidota</taxon>
        <taxon>Cytophagia</taxon>
        <taxon>Cytophagales</taxon>
        <taxon>Cytophagaceae</taxon>
        <taxon>Spirosoma</taxon>
    </lineage>
</organism>
<dbReference type="Pfam" id="PF18962">
    <property type="entry name" value="Por_Secre_tail"/>
    <property type="match status" value="1"/>
</dbReference>
<dbReference type="EMBL" id="JAAGNZ010000002">
    <property type="protein sequence ID" value="NEU68601.1"/>
    <property type="molecule type" value="Genomic_DNA"/>
</dbReference>
<dbReference type="Proteomes" id="UP000477386">
    <property type="component" value="Unassembled WGS sequence"/>
</dbReference>
<reference evidence="4 5" key="1">
    <citation type="submission" date="2020-02" db="EMBL/GenBank/DDBJ databases">
        <title>Draft genome sequence of two Spirosoma agri KCTC 52727 and Spirosoma terrae KCTC 52035.</title>
        <authorList>
            <person name="Rojas J."/>
            <person name="Ambika Manirajan B."/>
            <person name="Ratering S."/>
            <person name="Suarez C."/>
            <person name="Schnell S."/>
        </authorList>
    </citation>
    <scope>NUCLEOTIDE SEQUENCE [LARGE SCALE GENOMIC DNA]</scope>
    <source>
        <strain evidence="4 5">KCTC 52727</strain>
    </source>
</reference>
<evidence type="ECO:0000259" key="3">
    <source>
        <dbReference type="Pfam" id="PF19081"/>
    </source>
</evidence>
<protein>
    <submittedName>
        <fullName evidence="4">T9SS type A sorting domain-containing protein</fullName>
    </submittedName>
</protein>
<sequence>MNGRILRFYLFICLCMTGPAIHSMAQTIATNSLSVSIVCTGSSRTLSIPFSTTGTFASGNVFIAQLSDVNGTFSGTVATIGTLAATPSGTYTGAISASIPTTLTASANYRIRIIASAPARTSTNTQSFVIQPTPGLPSVTVPSPYCASDLAKPLTATATTGGTLNWYGTNASGLPTTTTSTPDTKLIGTTPYYVSQTVNGCISEKAAIPVVVNSRPSVPVITNKSYCVGDVASALSATGISGATLNWYGSPVSGTALSTAPTPGVAVAGSTAYYVSQTINGCESSRATLVVSVNTRPAAPRTVTPTPICQGATTPALTATALFGATLRWWGTSSSGGSFSTTSPTPTTQTSATYYVSQVLNNCESPRSAIAVTINPTPAVPAVVSSLSYCQNITANPLSATASSNATLNWYGANQTGGTASSTATTPGTGTSGTTMYYVSQTSGNCESQRASISIQVRPSPTAPTVTSPVIYCQNRQATPLTASPTAGGTLVWYGTNATGGTASATAPTPTLTATGSTTYYASQTLGGCEGPRVGFVVTVNPTPAAPSVANLSYCQAQKDQPAQAIPALTATGQNLRWYNPDGNTYASAPTPPISQSGTFSVQVTQTVNNCESDKATIQVAVQSVAAPTVPKSVVTYCVDGKSVPLEATGQSGNILHWVDPYGRDMTSAPTPPTLNVNVQPGGDSYYVYQVSPTGCYSARSTIRVIVNAIPTLSLTGSTAIYLGQKAPLRLTFTANPPFSYTITGGYTGLSNTTDTTIFVLPRGATTTYQVSAVTNSCGLGLPGNPATAIVTAQVPTITTSAVNATTLCAGTSLAVPFTTTGIFINGNAFKAELISVADTSKRYEISSGTAASPITATVSGTLASGRYYIRVSGSNPDIGILGSISPTILTIRSKPTATLTGNQSVNLGAPAKLTIAFGGDSPWAVTYADSVQSYSASTSVNPYMVEVRPTRTTTYKLVSVSNGCGSGTISGTATINVMTVLGVEDTTLDPLVQVYPIPTATTVMVDIDLPLTRDQAVLSITTMRGLPIRQLTTRTHHTEIDLSNQPAGIYLLRIQIGDRQSVRKIVKQ</sequence>
<feature type="signal peptide" evidence="1">
    <location>
        <begin position="1"/>
        <end position="25"/>
    </location>
</feature>
<feature type="domain" description="Ig-like" evidence="3">
    <location>
        <begin position="134"/>
        <end position="213"/>
    </location>
</feature>
<proteinExistence type="predicted"/>
<feature type="domain" description="Secretion system C-terminal sorting" evidence="2">
    <location>
        <begin position="995"/>
        <end position="1067"/>
    </location>
</feature>
<accession>A0A6M0IMH4</accession>
<evidence type="ECO:0000259" key="2">
    <source>
        <dbReference type="Pfam" id="PF18962"/>
    </source>
</evidence>
<dbReference type="AlphaFoldDB" id="A0A6M0IMH4"/>
<evidence type="ECO:0000256" key="1">
    <source>
        <dbReference type="SAM" id="SignalP"/>
    </source>
</evidence>
<dbReference type="InterPro" id="IPR026444">
    <property type="entry name" value="Secre_tail"/>
</dbReference>
<dbReference type="NCBIfam" id="TIGR04183">
    <property type="entry name" value="Por_Secre_tail"/>
    <property type="match status" value="1"/>
</dbReference>
<gene>
    <name evidence="4" type="ORF">GK091_17055</name>
</gene>
<feature type="domain" description="Ig-like" evidence="3">
    <location>
        <begin position="378"/>
        <end position="459"/>
    </location>
</feature>
<feature type="chain" id="PRO_5027049326" evidence="1">
    <location>
        <begin position="26"/>
        <end position="1069"/>
    </location>
</feature>
<comment type="caution">
    <text evidence="4">The sequence shown here is derived from an EMBL/GenBank/DDBJ whole genome shotgun (WGS) entry which is preliminary data.</text>
</comment>
<feature type="domain" description="Ig-like" evidence="3">
    <location>
        <begin position="297"/>
        <end position="376"/>
    </location>
</feature>
<keyword evidence="5" id="KW-1185">Reference proteome</keyword>
<evidence type="ECO:0000313" key="4">
    <source>
        <dbReference type="EMBL" id="NEU68601.1"/>
    </source>
</evidence>
<feature type="domain" description="Ig-like" evidence="3">
    <location>
        <begin position="461"/>
        <end position="542"/>
    </location>
</feature>
<name>A0A6M0IMH4_9BACT</name>